<evidence type="ECO:0000313" key="1">
    <source>
        <dbReference type="EMBL" id="OGY18134.1"/>
    </source>
</evidence>
<dbReference type="AlphaFoldDB" id="A0A1G1VS39"/>
<dbReference type="EMBL" id="MHCJ01000003">
    <property type="protein sequence ID" value="OGY18134.1"/>
    <property type="molecule type" value="Genomic_DNA"/>
</dbReference>
<sequence length="568" mass="59447">MLGTVLSEVSAGCPSGFGGTCLIIADNLSTTKNFFSTDLDDRGDGSGPAVLSPNTLYYWRVVNYLDAACSASAVSSFTTAIPVCSAPLNLTGTTACDASDSLLDITWRWNVVTGATQYLFQADNTSNLFPSPEVSNGLDASAVCSGATCTYITNNITPGTWYGRVKVLVSDGSCDYSNPPWSLVTSVTNTCTAAFTGTVYNDLALDAYLSGGVCVNPTPDSGTQPGASSRVRVNDSLGGLETGPVGGGGAYTVSGVPISLTGNQPLLENMDAGWVCKCPAGCAYGANFASPASGVNFFVTQRQGGWAQTVGGDVMVGADPLASGDISIPIPGTCSSFPTCTPQFSLAGTDSVGVVQATGTVSFDPSGAVSSTGWQAASGYSGPQFRHAFWRKEARTVVPIANLTTRPAAGGPTFEVQSATDITLTGANWQNIPQPLTIFVTFTDPNPLNRTLTINPDQHEITMNPLGMLTIITNGNIQAADTLTRLEGVYLTDGQFRTCASATCGTTLADQFRFRGSVIAWGGVELARDLDLDNRMAPAELFTYEPEFLSRLPDFIQRSIFSWHEVAP</sequence>
<organism evidence="1 2">
    <name type="scientific">Candidatus Chisholmbacteria bacterium RIFCSPHIGHO2_01_FULL_52_32</name>
    <dbReference type="NCBI Taxonomy" id="1797591"/>
    <lineage>
        <taxon>Bacteria</taxon>
        <taxon>Candidatus Chisholmiibacteriota</taxon>
    </lineage>
</organism>
<protein>
    <submittedName>
        <fullName evidence="1">Uncharacterized protein</fullName>
    </submittedName>
</protein>
<reference evidence="1 2" key="1">
    <citation type="journal article" date="2016" name="Nat. Commun.">
        <title>Thousands of microbial genomes shed light on interconnected biogeochemical processes in an aquifer system.</title>
        <authorList>
            <person name="Anantharaman K."/>
            <person name="Brown C.T."/>
            <person name="Hug L.A."/>
            <person name="Sharon I."/>
            <person name="Castelle C.J."/>
            <person name="Probst A.J."/>
            <person name="Thomas B.C."/>
            <person name="Singh A."/>
            <person name="Wilkins M.J."/>
            <person name="Karaoz U."/>
            <person name="Brodie E.L."/>
            <person name="Williams K.H."/>
            <person name="Hubbard S.S."/>
            <person name="Banfield J.F."/>
        </authorList>
    </citation>
    <scope>NUCLEOTIDE SEQUENCE [LARGE SCALE GENOMIC DNA]</scope>
</reference>
<comment type="caution">
    <text evidence="1">The sequence shown here is derived from an EMBL/GenBank/DDBJ whole genome shotgun (WGS) entry which is preliminary data.</text>
</comment>
<accession>A0A1G1VS39</accession>
<name>A0A1G1VS39_9BACT</name>
<dbReference type="Proteomes" id="UP000179233">
    <property type="component" value="Unassembled WGS sequence"/>
</dbReference>
<gene>
    <name evidence="1" type="ORF">A2786_01280</name>
</gene>
<dbReference type="Gene3D" id="2.60.40.10">
    <property type="entry name" value="Immunoglobulins"/>
    <property type="match status" value="1"/>
</dbReference>
<proteinExistence type="predicted"/>
<dbReference type="InterPro" id="IPR036116">
    <property type="entry name" value="FN3_sf"/>
</dbReference>
<dbReference type="InterPro" id="IPR013783">
    <property type="entry name" value="Ig-like_fold"/>
</dbReference>
<evidence type="ECO:0000313" key="2">
    <source>
        <dbReference type="Proteomes" id="UP000179233"/>
    </source>
</evidence>
<dbReference type="SUPFAM" id="SSF49265">
    <property type="entry name" value="Fibronectin type III"/>
    <property type="match status" value="1"/>
</dbReference>